<dbReference type="GO" id="GO:0004252">
    <property type="term" value="F:serine-type endopeptidase activity"/>
    <property type="evidence" value="ECO:0007669"/>
    <property type="project" value="InterPro"/>
</dbReference>
<dbReference type="AlphaFoldDB" id="A0A0P7GSC1"/>
<sequence>MVAPATAEGVIAVGAADAVSGQRRPYSSTGPALDISAPDGADTSAAGSCTGAPRPRRWSRAR</sequence>
<dbReference type="SUPFAM" id="SSF52743">
    <property type="entry name" value="Subtilisin-like"/>
    <property type="match status" value="1"/>
</dbReference>
<evidence type="ECO:0000259" key="2">
    <source>
        <dbReference type="Pfam" id="PF00082"/>
    </source>
</evidence>
<organism evidence="3 4">
    <name type="scientific">Halolamina pelagica</name>
    <dbReference type="NCBI Taxonomy" id="699431"/>
    <lineage>
        <taxon>Archaea</taxon>
        <taxon>Methanobacteriati</taxon>
        <taxon>Methanobacteriota</taxon>
        <taxon>Stenosarchaea group</taxon>
        <taxon>Halobacteria</taxon>
        <taxon>Halobacteriales</taxon>
        <taxon>Haloferacaceae</taxon>
    </lineage>
</organism>
<evidence type="ECO:0000313" key="4">
    <source>
        <dbReference type="Proteomes" id="UP000050535"/>
    </source>
</evidence>
<dbReference type="InterPro" id="IPR036852">
    <property type="entry name" value="Peptidase_S8/S53_dom_sf"/>
</dbReference>
<dbReference type="Gene3D" id="3.40.50.200">
    <property type="entry name" value="Peptidase S8/S53 domain"/>
    <property type="match status" value="1"/>
</dbReference>
<protein>
    <recommendedName>
        <fullName evidence="2">Peptidase S8/S53 domain-containing protein</fullName>
    </recommendedName>
</protein>
<keyword evidence="4" id="KW-1185">Reference proteome</keyword>
<gene>
    <name evidence="3" type="ORF">SY89_02554</name>
</gene>
<dbReference type="STRING" id="699431.SY89_02554"/>
<feature type="region of interest" description="Disordered" evidence="1">
    <location>
        <begin position="17"/>
        <end position="62"/>
    </location>
</feature>
<reference evidence="4" key="1">
    <citation type="submission" date="2013-11" db="EMBL/GenBank/DDBJ databases">
        <authorList>
            <person name="Hoang H.T."/>
            <person name="Killian M.L."/>
            <person name="Madson D.M."/>
            <person name="Arruda P.H.E."/>
            <person name="Sun D."/>
            <person name="Schwartz K.J."/>
            <person name="Yoon K."/>
        </authorList>
    </citation>
    <scope>NUCLEOTIDE SEQUENCE [LARGE SCALE GENOMIC DNA]</scope>
    <source>
        <strain evidence="4">CDK2</strain>
    </source>
</reference>
<evidence type="ECO:0000256" key="1">
    <source>
        <dbReference type="SAM" id="MobiDB-lite"/>
    </source>
</evidence>
<evidence type="ECO:0000313" key="3">
    <source>
        <dbReference type="EMBL" id="KPN31801.1"/>
    </source>
</evidence>
<comment type="caution">
    <text evidence="3">The sequence shown here is derived from an EMBL/GenBank/DDBJ whole genome shotgun (WGS) entry which is preliminary data.</text>
</comment>
<dbReference type="InterPro" id="IPR000209">
    <property type="entry name" value="Peptidase_S8/S53_dom"/>
</dbReference>
<proteinExistence type="predicted"/>
<dbReference type="Proteomes" id="UP000050535">
    <property type="component" value="Unassembled WGS sequence"/>
</dbReference>
<dbReference type="Pfam" id="PF00082">
    <property type="entry name" value="Peptidase_S8"/>
    <property type="match status" value="1"/>
</dbReference>
<accession>A0A0P7GSC1</accession>
<name>A0A0P7GSC1_9EURY</name>
<feature type="domain" description="Peptidase S8/S53" evidence="2">
    <location>
        <begin position="3"/>
        <end position="50"/>
    </location>
</feature>
<dbReference type="GO" id="GO:0006508">
    <property type="term" value="P:proteolysis"/>
    <property type="evidence" value="ECO:0007669"/>
    <property type="project" value="InterPro"/>
</dbReference>
<dbReference type="EMBL" id="LGUC01000001">
    <property type="protein sequence ID" value="KPN31801.1"/>
    <property type="molecule type" value="Genomic_DNA"/>
</dbReference>